<feature type="signal peptide" evidence="1">
    <location>
        <begin position="1"/>
        <end position="19"/>
    </location>
</feature>
<keyword evidence="3" id="KW-1185">Reference proteome</keyword>
<name>A0AAN8R9C0_9PEZI</name>
<accession>A0AAN8R9C0</accession>
<sequence length="97" mass="9396">MQFTTLLLTLLTSTTIITAAPVPSPDGGIAAGVITTVGVVCAFQAEQCQKVGDGIKNGIAEVGAAAGAPKVESARKDGGLAATVGEAIGNVMGGVKA</sequence>
<dbReference type="EMBL" id="JAVHNR010000011">
    <property type="protein sequence ID" value="KAK6330784.1"/>
    <property type="molecule type" value="Genomic_DNA"/>
</dbReference>
<comment type="caution">
    <text evidence="2">The sequence shown here is derived from an EMBL/GenBank/DDBJ whole genome shotgun (WGS) entry which is preliminary data.</text>
</comment>
<dbReference type="AlphaFoldDB" id="A0AAN8R9C0"/>
<evidence type="ECO:0000313" key="2">
    <source>
        <dbReference type="EMBL" id="KAK6330784.1"/>
    </source>
</evidence>
<proteinExistence type="predicted"/>
<keyword evidence="1" id="KW-0732">Signal</keyword>
<evidence type="ECO:0000256" key="1">
    <source>
        <dbReference type="SAM" id="SignalP"/>
    </source>
</evidence>
<reference evidence="2 3" key="1">
    <citation type="submission" date="2019-10" db="EMBL/GenBank/DDBJ databases">
        <authorList>
            <person name="Palmer J.M."/>
        </authorList>
    </citation>
    <scope>NUCLEOTIDE SEQUENCE [LARGE SCALE GENOMIC DNA]</scope>
    <source>
        <strain evidence="2 3">TWF718</strain>
    </source>
</reference>
<feature type="chain" id="PRO_5042972035" evidence="1">
    <location>
        <begin position="20"/>
        <end position="97"/>
    </location>
</feature>
<evidence type="ECO:0000313" key="3">
    <source>
        <dbReference type="Proteomes" id="UP001313282"/>
    </source>
</evidence>
<protein>
    <submittedName>
        <fullName evidence="2">Uncharacterized protein</fullName>
    </submittedName>
</protein>
<dbReference type="Proteomes" id="UP001313282">
    <property type="component" value="Unassembled WGS sequence"/>
</dbReference>
<gene>
    <name evidence="2" type="ORF">TWF718_002984</name>
</gene>
<organism evidence="2 3">
    <name type="scientific">Orbilia javanica</name>
    <dbReference type="NCBI Taxonomy" id="47235"/>
    <lineage>
        <taxon>Eukaryota</taxon>
        <taxon>Fungi</taxon>
        <taxon>Dikarya</taxon>
        <taxon>Ascomycota</taxon>
        <taxon>Pezizomycotina</taxon>
        <taxon>Orbiliomycetes</taxon>
        <taxon>Orbiliales</taxon>
        <taxon>Orbiliaceae</taxon>
        <taxon>Orbilia</taxon>
    </lineage>
</organism>